<dbReference type="InterPro" id="IPR016167">
    <property type="entry name" value="FAD-bd_PCMH_sub1"/>
</dbReference>
<evidence type="ECO:0000313" key="3">
    <source>
        <dbReference type="EMBL" id="KAK9840808.1"/>
    </source>
</evidence>
<dbReference type="Proteomes" id="UP001445335">
    <property type="component" value="Unassembled WGS sequence"/>
</dbReference>
<feature type="domain" description="FAD-binding PCMH-type" evidence="2">
    <location>
        <begin position="27"/>
        <end position="203"/>
    </location>
</feature>
<proteinExistence type="predicted"/>
<gene>
    <name evidence="3" type="ORF">WJX81_006224</name>
</gene>
<reference evidence="3 4" key="1">
    <citation type="journal article" date="2024" name="Nat. Commun.">
        <title>Phylogenomics reveals the evolutionary origins of lichenization in chlorophyte algae.</title>
        <authorList>
            <person name="Puginier C."/>
            <person name="Libourel C."/>
            <person name="Otte J."/>
            <person name="Skaloud P."/>
            <person name="Haon M."/>
            <person name="Grisel S."/>
            <person name="Petersen M."/>
            <person name="Berrin J.G."/>
            <person name="Delaux P.M."/>
            <person name="Dal Grande F."/>
            <person name="Keller J."/>
        </authorList>
    </citation>
    <scope>NUCLEOTIDE SEQUENCE [LARGE SCALE GENOMIC DNA]</scope>
    <source>
        <strain evidence="3 4">SAG 245.80</strain>
    </source>
</reference>
<dbReference type="Gene3D" id="3.30.43.10">
    <property type="entry name" value="Uridine Diphospho-n-acetylenolpyruvylglucosamine Reductase, domain 2"/>
    <property type="match status" value="1"/>
</dbReference>
<organism evidence="3 4">
    <name type="scientific">Elliptochloris bilobata</name>
    <dbReference type="NCBI Taxonomy" id="381761"/>
    <lineage>
        <taxon>Eukaryota</taxon>
        <taxon>Viridiplantae</taxon>
        <taxon>Chlorophyta</taxon>
        <taxon>core chlorophytes</taxon>
        <taxon>Trebouxiophyceae</taxon>
        <taxon>Trebouxiophyceae incertae sedis</taxon>
        <taxon>Elliptochloris clade</taxon>
        <taxon>Elliptochloris</taxon>
    </lineage>
</organism>
<dbReference type="InterPro" id="IPR010031">
    <property type="entry name" value="FAD_lactone_oxidase-like"/>
</dbReference>
<dbReference type="AlphaFoldDB" id="A0AAW1S568"/>
<dbReference type="InterPro" id="IPR016166">
    <property type="entry name" value="FAD-bd_PCMH"/>
</dbReference>
<keyword evidence="4" id="KW-1185">Reference proteome</keyword>
<dbReference type="EMBL" id="JALJOU010000012">
    <property type="protein sequence ID" value="KAK9840808.1"/>
    <property type="molecule type" value="Genomic_DNA"/>
</dbReference>
<evidence type="ECO:0000256" key="1">
    <source>
        <dbReference type="ARBA" id="ARBA00001974"/>
    </source>
</evidence>
<dbReference type="Gene3D" id="3.30.465.10">
    <property type="match status" value="1"/>
</dbReference>
<comment type="caution">
    <text evidence="3">The sequence shown here is derived from an EMBL/GenBank/DDBJ whole genome shotgun (WGS) entry which is preliminary data.</text>
</comment>
<dbReference type="Pfam" id="PF01565">
    <property type="entry name" value="FAD_binding_4"/>
    <property type="match status" value="1"/>
</dbReference>
<name>A0AAW1S568_9CHLO</name>
<dbReference type="InterPro" id="IPR016169">
    <property type="entry name" value="FAD-bd_PCMH_sub2"/>
</dbReference>
<protein>
    <recommendedName>
        <fullName evidence="2">FAD-binding PCMH-type domain-containing protein</fullName>
    </recommendedName>
</protein>
<dbReference type="PANTHER" id="PTHR43762:SF1">
    <property type="entry name" value="D-ARABINONO-1,4-LACTONE OXIDASE"/>
    <property type="match status" value="1"/>
</dbReference>
<dbReference type="GO" id="GO:0016899">
    <property type="term" value="F:oxidoreductase activity, acting on the CH-OH group of donors, oxygen as acceptor"/>
    <property type="evidence" value="ECO:0007669"/>
    <property type="project" value="InterPro"/>
</dbReference>
<evidence type="ECO:0000259" key="2">
    <source>
        <dbReference type="PROSITE" id="PS51387"/>
    </source>
</evidence>
<sequence length="472" mass="52428">MAGGEDAAGLVDKHDTSIDLATWHLGIKTRPARVVIPKDLSEVIAAVRDEETYPSPLIAVGAMHSVTRCVEANQGTVLYMTGFNRIIGLAGAFDSDVQVVRAEAGVTMAALHAWLLARQRELSFSPEIGDATVGGLVTTMCKDSSVNGPGHLCALVEALTYVDHEGNVVRLSREKDEDALEHYMCSYSTQGITLDATLRCRPAALIRTRFHSLMVGNSRKLAERMLKLRAACDNVWAVITLDGCYLEQRWAAPGRTLHRTSPRLFLAIMRRIRYELILVAAVPKMVLWGTWGWLPDLYHHRSLLVNTYPAVTAQQARLDFSYYEYSDISRFAEVVEGALRFARDFKRDTGFAPSGFGCYFVKREGARAKLLAGAYSGSEGWSFVMDPLCPDPIDPRWLAYCRAFTPWAIARGARTSLTQTKELLPGQYALDSRYVRPRFLTPYYAQFVTEVKPGAEAAIRSPDRICYTAAAQ</sequence>
<dbReference type="SUPFAM" id="SSF56176">
    <property type="entry name" value="FAD-binding/transporter-associated domain-like"/>
    <property type="match status" value="1"/>
</dbReference>
<comment type="cofactor">
    <cofactor evidence="1">
        <name>FAD</name>
        <dbReference type="ChEBI" id="CHEBI:57692"/>
    </cofactor>
</comment>
<dbReference type="InterPro" id="IPR006094">
    <property type="entry name" value="Oxid_FAD_bind_N"/>
</dbReference>
<dbReference type="InterPro" id="IPR036318">
    <property type="entry name" value="FAD-bd_PCMH-like_sf"/>
</dbReference>
<dbReference type="PROSITE" id="PS51387">
    <property type="entry name" value="FAD_PCMH"/>
    <property type="match status" value="1"/>
</dbReference>
<accession>A0AAW1S568</accession>
<dbReference type="GO" id="GO:0071949">
    <property type="term" value="F:FAD binding"/>
    <property type="evidence" value="ECO:0007669"/>
    <property type="project" value="InterPro"/>
</dbReference>
<dbReference type="PANTHER" id="PTHR43762">
    <property type="entry name" value="L-GULONOLACTONE OXIDASE"/>
    <property type="match status" value="1"/>
</dbReference>
<evidence type="ECO:0000313" key="4">
    <source>
        <dbReference type="Proteomes" id="UP001445335"/>
    </source>
</evidence>